<keyword evidence="2" id="KW-1185">Reference proteome</keyword>
<reference evidence="1 2" key="1">
    <citation type="submission" date="2023-07" db="EMBL/GenBank/DDBJ databases">
        <title>Genomic Encyclopedia of Type Strains, Phase IV (KMG-IV): sequencing the most valuable type-strain genomes for metagenomic binning, comparative biology and taxonomic classification.</title>
        <authorList>
            <person name="Goeker M."/>
        </authorList>
    </citation>
    <scope>NUCLEOTIDE SEQUENCE [LARGE SCALE GENOMIC DNA]</scope>
    <source>
        <strain evidence="1 2">DSM 22170</strain>
    </source>
</reference>
<accession>A0ABU1IXW9</accession>
<sequence>MSKEQWTMQDWKITPGVIQATVRPSAGADHQKLTVHITAPEPQQLQLMLEKLSLSALLVELLLRTESPARSSKNHSSTQRLSIWNLQLADSEDEDEAPAAERLLACTPYASEPLEQWVSRLDDAKVQDEAGLFILKETHERLKEQPLLAWRLAGLEREQLQERIWKLWRGDMLIAPESTSEELDEVGDESVLSDEPSLGSLLAESAAAGTLHQVGELLADVQAYLEQDEPAWEIPASKAPVFGASEEEQQELPDLSDLLPEITAAPNGYEEIRRRIAERTRQRHAAARRGKT</sequence>
<protein>
    <submittedName>
        <fullName evidence="1">Uncharacterized protein</fullName>
    </submittedName>
</protein>
<dbReference type="RefSeq" id="WP_188775775.1">
    <property type="nucleotide sequence ID" value="NZ_BMMB01000005.1"/>
</dbReference>
<evidence type="ECO:0000313" key="1">
    <source>
        <dbReference type="EMBL" id="MDR6244105.1"/>
    </source>
</evidence>
<evidence type="ECO:0000313" key="2">
    <source>
        <dbReference type="Proteomes" id="UP001185028"/>
    </source>
</evidence>
<organism evidence="1 2">
    <name type="scientific">Paenibacillus hunanensis</name>
    <dbReference type="NCBI Taxonomy" id="539262"/>
    <lineage>
        <taxon>Bacteria</taxon>
        <taxon>Bacillati</taxon>
        <taxon>Bacillota</taxon>
        <taxon>Bacilli</taxon>
        <taxon>Bacillales</taxon>
        <taxon>Paenibacillaceae</taxon>
        <taxon>Paenibacillus</taxon>
    </lineage>
</organism>
<comment type="caution">
    <text evidence="1">The sequence shown here is derived from an EMBL/GenBank/DDBJ whole genome shotgun (WGS) entry which is preliminary data.</text>
</comment>
<gene>
    <name evidence="1" type="ORF">JOC58_001998</name>
</gene>
<proteinExistence type="predicted"/>
<name>A0ABU1IXW9_9BACL</name>
<dbReference type="EMBL" id="JAVDQH010000006">
    <property type="protein sequence ID" value="MDR6244105.1"/>
    <property type="molecule type" value="Genomic_DNA"/>
</dbReference>
<dbReference type="Proteomes" id="UP001185028">
    <property type="component" value="Unassembled WGS sequence"/>
</dbReference>